<dbReference type="KEGG" id="nre:BES08_28350"/>
<keyword evidence="1" id="KW-1133">Transmembrane helix</keyword>
<keyword evidence="1" id="KW-0812">Transmembrane</keyword>
<feature type="transmembrane region" description="Helical" evidence="1">
    <location>
        <begin position="126"/>
        <end position="151"/>
    </location>
</feature>
<dbReference type="Proteomes" id="UP000094626">
    <property type="component" value="Plasmid pSA2"/>
</dbReference>
<sequence length="160" mass="16344">MIAAISVTLVLMILGSAFGLGSVSPWPGVGAKGSAFAIGAGIWMIVTQWLASLSGGYLAGRLRTRWHGLHSDEVFFRDTAHGFLTWATATVFLALVAVLAGALANPAVPTVDMESTHAAADAMREAAVTLAGFTGLSLVVGAFIASVAGAVGGRLRDLHP</sequence>
<proteinExistence type="predicted"/>
<keyword evidence="2" id="KW-0614">Plasmid</keyword>
<evidence type="ECO:0000313" key="2">
    <source>
        <dbReference type="EMBL" id="AOR80726.1"/>
    </source>
</evidence>
<keyword evidence="3" id="KW-1185">Reference proteome</keyword>
<evidence type="ECO:0000256" key="1">
    <source>
        <dbReference type="SAM" id="Phobius"/>
    </source>
</evidence>
<geneLocation type="plasmid" evidence="2 3">
    <name>pSA2</name>
</geneLocation>
<reference evidence="3" key="1">
    <citation type="journal article" date="2017" name="J. Biotechnol.">
        <title>Complete genome sequence of Novosphingobium resinovorum SA1, a versatile xenobiotic-degrading bacterium capable of utilizing sulfanilic acid.</title>
        <authorList>
            <person name="Hegedus B."/>
            <person name="Kos P.B."/>
            <person name="Balint B."/>
            <person name="Maroti G."/>
            <person name="Gan H.M."/>
            <person name="Perei K."/>
            <person name="Rakhely G."/>
        </authorList>
    </citation>
    <scope>NUCLEOTIDE SEQUENCE [LARGE SCALE GENOMIC DNA]</scope>
    <source>
        <strain evidence="3">SA1</strain>
    </source>
</reference>
<name>A0A1D8AF28_9SPHN</name>
<gene>
    <name evidence="2" type="ORF">BES08_28350</name>
</gene>
<dbReference type="AlphaFoldDB" id="A0A1D8AF28"/>
<feature type="transmembrane region" description="Helical" evidence="1">
    <location>
        <begin position="80"/>
        <end position="106"/>
    </location>
</feature>
<dbReference type="RefSeq" id="WP_069710041.1">
    <property type="nucleotide sequence ID" value="NZ_CP017077.1"/>
</dbReference>
<evidence type="ECO:0000313" key="3">
    <source>
        <dbReference type="Proteomes" id="UP000094626"/>
    </source>
</evidence>
<protein>
    <submittedName>
        <fullName evidence="2">Uncharacterized protein</fullName>
    </submittedName>
</protein>
<feature type="transmembrane region" description="Helical" evidence="1">
    <location>
        <begin position="35"/>
        <end position="59"/>
    </location>
</feature>
<accession>A0A1D8AF28</accession>
<organism evidence="2 3">
    <name type="scientific">Novosphingobium resinovorum</name>
    <dbReference type="NCBI Taxonomy" id="158500"/>
    <lineage>
        <taxon>Bacteria</taxon>
        <taxon>Pseudomonadati</taxon>
        <taxon>Pseudomonadota</taxon>
        <taxon>Alphaproteobacteria</taxon>
        <taxon>Sphingomonadales</taxon>
        <taxon>Sphingomonadaceae</taxon>
        <taxon>Novosphingobium</taxon>
    </lineage>
</organism>
<keyword evidence="1" id="KW-0472">Membrane</keyword>
<dbReference type="EMBL" id="CP017077">
    <property type="protein sequence ID" value="AOR80726.1"/>
    <property type="molecule type" value="Genomic_DNA"/>
</dbReference>